<evidence type="ECO:0000313" key="2">
    <source>
        <dbReference type="EMBL" id="CAF4519832.1"/>
    </source>
</evidence>
<gene>
    <name evidence="1" type="ORF">OVA965_LOCUS45303</name>
    <name evidence="2" type="ORF">TMI583_LOCUS48680</name>
</gene>
<evidence type="ECO:0000313" key="1">
    <source>
        <dbReference type="EMBL" id="CAF1661334.1"/>
    </source>
</evidence>
<dbReference type="Proteomes" id="UP000677228">
    <property type="component" value="Unassembled WGS sequence"/>
</dbReference>
<proteinExistence type="predicted"/>
<name>A0A8S2XWF2_9BILA</name>
<dbReference type="Proteomes" id="UP000682733">
    <property type="component" value="Unassembled WGS sequence"/>
</dbReference>
<dbReference type="EMBL" id="CAJNOK010070286">
    <property type="protein sequence ID" value="CAF1661334.1"/>
    <property type="molecule type" value="Genomic_DNA"/>
</dbReference>
<sequence length="57" mass="6187">AAPRYVHVAESEVPQIHGARTIGATPGHDLLFLIPATGHDDNNKTTGYFQHPGFCFI</sequence>
<comment type="caution">
    <text evidence="2">The sequence shown here is derived from an EMBL/GenBank/DDBJ whole genome shotgun (WGS) entry which is preliminary data.</text>
</comment>
<protein>
    <submittedName>
        <fullName evidence="2">Uncharacterized protein</fullName>
    </submittedName>
</protein>
<evidence type="ECO:0000313" key="3">
    <source>
        <dbReference type="Proteomes" id="UP000682733"/>
    </source>
</evidence>
<organism evidence="2 3">
    <name type="scientific">Didymodactylos carnosus</name>
    <dbReference type="NCBI Taxonomy" id="1234261"/>
    <lineage>
        <taxon>Eukaryota</taxon>
        <taxon>Metazoa</taxon>
        <taxon>Spiralia</taxon>
        <taxon>Gnathifera</taxon>
        <taxon>Rotifera</taxon>
        <taxon>Eurotatoria</taxon>
        <taxon>Bdelloidea</taxon>
        <taxon>Philodinida</taxon>
        <taxon>Philodinidae</taxon>
        <taxon>Didymodactylos</taxon>
    </lineage>
</organism>
<accession>A0A8S2XWF2</accession>
<dbReference type="AlphaFoldDB" id="A0A8S2XWF2"/>
<reference evidence="2" key="1">
    <citation type="submission" date="2021-02" db="EMBL/GenBank/DDBJ databases">
        <authorList>
            <person name="Nowell W R."/>
        </authorList>
    </citation>
    <scope>NUCLEOTIDE SEQUENCE</scope>
</reference>
<feature type="non-terminal residue" evidence="2">
    <location>
        <position position="1"/>
    </location>
</feature>
<dbReference type="EMBL" id="CAJOBA010100932">
    <property type="protein sequence ID" value="CAF4519832.1"/>
    <property type="molecule type" value="Genomic_DNA"/>
</dbReference>